<evidence type="ECO:0000313" key="2">
    <source>
        <dbReference type="Proteomes" id="UP001646157"/>
    </source>
</evidence>
<proteinExistence type="predicted"/>
<sequence length="35" mass="3881">MNGRRILDIKEIKGGKGYDAERSAFKSIIGNREGT</sequence>
<gene>
    <name evidence="1" type="ORF">JOC86_000844</name>
</gene>
<protein>
    <submittedName>
        <fullName evidence="1">Uncharacterized protein</fullName>
    </submittedName>
</protein>
<organism evidence="1 2">
    <name type="scientific">Rossellomorea pakistanensis</name>
    <dbReference type="NCBI Taxonomy" id="992288"/>
    <lineage>
        <taxon>Bacteria</taxon>
        <taxon>Bacillati</taxon>
        <taxon>Bacillota</taxon>
        <taxon>Bacilli</taxon>
        <taxon>Bacillales</taxon>
        <taxon>Bacillaceae</taxon>
        <taxon>Rossellomorea</taxon>
    </lineage>
</organism>
<comment type="caution">
    <text evidence="1">The sequence shown here is derived from an EMBL/GenBank/DDBJ whole genome shotgun (WGS) entry which is preliminary data.</text>
</comment>
<dbReference type="EMBL" id="JAFBDZ010000001">
    <property type="protein sequence ID" value="MBM7584307.1"/>
    <property type="molecule type" value="Genomic_DNA"/>
</dbReference>
<keyword evidence="2" id="KW-1185">Reference proteome</keyword>
<evidence type="ECO:0000313" key="1">
    <source>
        <dbReference type="EMBL" id="MBM7584307.1"/>
    </source>
</evidence>
<reference evidence="1 2" key="1">
    <citation type="submission" date="2021-01" db="EMBL/GenBank/DDBJ databases">
        <title>Genomic Encyclopedia of Type Strains, Phase IV (KMG-IV): sequencing the most valuable type-strain genomes for metagenomic binning, comparative biology and taxonomic classification.</title>
        <authorList>
            <person name="Goeker M."/>
        </authorList>
    </citation>
    <scope>NUCLEOTIDE SEQUENCE [LARGE SCALE GENOMIC DNA]</scope>
    <source>
        <strain evidence="1 2">DSM 24834</strain>
    </source>
</reference>
<name>A0ABS2N8X7_9BACI</name>
<accession>A0ABS2N8X7</accession>
<dbReference type="Proteomes" id="UP001646157">
    <property type="component" value="Unassembled WGS sequence"/>
</dbReference>